<dbReference type="EMBL" id="CM042885">
    <property type="protein sequence ID" value="KAI4365983.1"/>
    <property type="molecule type" value="Genomic_DNA"/>
</dbReference>
<evidence type="ECO:0000313" key="1">
    <source>
        <dbReference type="EMBL" id="KAI4365983.1"/>
    </source>
</evidence>
<protein>
    <submittedName>
        <fullName evidence="1">Uncharacterized protein</fullName>
    </submittedName>
</protein>
<gene>
    <name evidence="1" type="ORF">MLD38_021914</name>
</gene>
<comment type="caution">
    <text evidence="1">The sequence shown here is derived from an EMBL/GenBank/DDBJ whole genome shotgun (WGS) entry which is preliminary data.</text>
</comment>
<reference evidence="2" key="1">
    <citation type="journal article" date="2023" name="Front. Plant Sci.">
        <title>Chromosomal-level genome assembly of Melastoma candidum provides insights into trichome evolution.</title>
        <authorList>
            <person name="Zhong Y."/>
            <person name="Wu W."/>
            <person name="Sun C."/>
            <person name="Zou P."/>
            <person name="Liu Y."/>
            <person name="Dai S."/>
            <person name="Zhou R."/>
        </authorList>
    </citation>
    <scope>NUCLEOTIDE SEQUENCE [LARGE SCALE GENOMIC DNA]</scope>
</reference>
<keyword evidence="2" id="KW-1185">Reference proteome</keyword>
<dbReference type="Proteomes" id="UP001057402">
    <property type="component" value="Chromosome 6"/>
</dbReference>
<accession>A0ACB9QGY6</accession>
<proteinExistence type="predicted"/>
<organism evidence="1 2">
    <name type="scientific">Melastoma candidum</name>
    <dbReference type="NCBI Taxonomy" id="119954"/>
    <lineage>
        <taxon>Eukaryota</taxon>
        <taxon>Viridiplantae</taxon>
        <taxon>Streptophyta</taxon>
        <taxon>Embryophyta</taxon>
        <taxon>Tracheophyta</taxon>
        <taxon>Spermatophyta</taxon>
        <taxon>Magnoliopsida</taxon>
        <taxon>eudicotyledons</taxon>
        <taxon>Gunneridae</taxon>
        <taxon>Pentapetalae</taxon>
        <taxon>rosids</taxon>
        <taxon>malvids</taxon>
        <taxon>Myrtales</taxon>
        <taxon>Melastomataceae</taxon>
        <taxon>Melastomatoideae</taxon>
        <taxon>Melastomateae</taxon>
        <taxon>Melastoma</taxon>
    </lineage>
</organism>
<sequence>MPLFMSGDEFARYSNDAAAVALAEKADNHIKKLMAEVETVKALLDASSITAEQTCSILEHKHLSLSSDFSDLQSQCAQLRSSLTEVEAREHSLRLQLSHKDGEVERLAVEVSELHQSKRQLMELVEQKDLLLSENTASIKNYLDKIVSLTDTSSQKEARIREIEAELSRCKAACSRLTQEKEIVQQHNLWLNEELKGKHESLIETRKLQADLEGDLSSKIVDLEKQLNESATSLNWHKERVRELERMLSSSQKELCSWRDSAAANEERLLAEISTINKLVELYKESSEEWSRKAADLEGVVKALEMHLRQVENDYNDKLDKEQSTRRFVEKEAEDLKLKLEKLEMEVESVRKENELGILPVSWFGTERGMVSSDATDVADGNQTIISKVPVGVSGTALAASLLRDGWSLAKIYSKYQEAVDALRHEQMGRKEAESVLQRVLCELEEKAEIILDERAEHERMAEAYYAINQKLQNANSEQLNLEKVVKELKADLKRHERDYILAQEEIVDLEKQVTVLLKECRDIQLRCGSNLHSFGDEDTTVMPLEACMDSNLQKEIPEQLLTYKDINALVEQNVHLRSLVRSLSTQMENKEMELKENFEMELNKQTGEAASKVAAVLQRAEEQAHMIESLHNSVAMYKKLYEEHKLHSSSPNFTSAIQGDHGTEFRSIIESSQEAAKKAQEQAAERVKYLEEELAKSRSKLILVQSERDKFALEAGFAKEKLEGLLKDTEHKKEEINGVLARNVEFSQLIVDYQRKLRESSDSLQSADESVRKLTMEISILKQEKEILSNAEKRASDEVRVLTDRVSRLQATLDTIQSAEEVRESVRSADRQKQEEYLQHIQREWAEAKKELHAEKDRVRMLTMDRDQSMKDAMRKVDELGKELASALRAAAAAETRAAVAEAVHSHAAKGMKSEDSKGLDVHPGDAILSLSSNQVAVELGLAKEEMEKLKEEAKVYKEHMLQYKSIADVNETALKQMEDTHESFRTEAVNLKKSLEAKVSLLGERVSQLESEVALKSEQVTKVIAENEESLASVSEEIMKLRDDRASKIVEITALGTKVSSLEEKWKNEHERWRSAQANYERQVVLQSETIQELTRTSEALSLLQQEAIELRRLADKQRTEKDESKAKWEAEKSTLMESKSDVDKKCLQLDEQNKILLDRLEALHIKMAENDQNAVGTSGAMGMDRLGDGNLQPVISYLRRSKEIAETEISLLKQEKLRLQSQLEGSLKAAESAEALLRAERASAKSVLYTEAEFKALQLQIRELSLLRESNVQLREENKHNFMECQRLRDEAQNTLVERERISNLLEEQRVEIVSLKNECESLRMEKDKQEKRICELLQRCETLDVEHYGRLKDEARQMQLSLIEKETRIEEINGLASERLLRLSQLEQNLESCRSQLSEKEKRVHDLLLTEEKQKKIITQLKRKVDSLAKEKEELTRENQTFSKQLEELKQGRVVLGEANLEVIMKEKEEKDTRIQTMEKTIERQREVLKKEKERRQKIEESVMDSHRRADEEKVKVSNELEKHKQALKQLASEMEKLKHMENSLPEGTSAVQLLSGNVLDDLVTSYVSAIEKFERVAKSIANNLGGHTNLPDTDISTAVASAPGQATMVMETSNPVPTVLEERGRPTMPKSVIETRKAGRKLVRPRLKADQTQEVEMSEGEGSLNVGKPALSKETESNLSLVVQNPLRKRLASASDALDQSQNLGEGPSDVSVHLPKKSKGSDVPLDSSEGHSGSPAEDLCVLKAAEESVAAQSDFPQESGKATLVSHSDDTQVTVENPEEDVTPDESAEALKTIDDTLDKPSGSETVVNDGPKDLMEQVPNPSGMEFSTDKEEGELISETGEDESEGDLPHVVENPGIGEGKPEQLLMVVDSPLGGDDMDTEATSTDLGDVSATDVPQDEKVEDGEITEVTNESSEKIADGDGLGIGEEELTLEAPKSIGETAGSAPAEIVASRRSVSPRPPSEAEESRRPSPVSSTSTTINLLERAKQRAAIRQAGAQPTHSVRGVGRIARGRGVRGRGGRVGRGQAPGDQGQPSSKG</sequence>
<evidence type="ECO:0000313" key="2">
    <source>
        <dbReference type="Proteomes" id="UP001057402"/>
    </source>
</evidence>
<name>A0ACB9QGY6_9MYRT</name>